<dbReference type="Gene3D" id="2.40.40.10">
    <property type="entry name" value="RlpA-like domain"/>
    <property type="match status" value="1"/>
</dbReference>
<gene>
    <name evidence="4" type="primary">rlpA</name>
    <name evidence="9" type="ORF">P1P91_09640</name>
</gene>
<evidence type="ECO:0000259" key="8">
    <source>
        <dbReference type="PROSITE" id="PS51724"/>
    </source>
</evidence>
<feature type="signal peptide" evidence="7">
    <location>
        <begin position="1"/>
        <end position="30"/>
    </location>
</feature>
<dbReference type="Pfam" id="PF03330">
    <property type="entry name" value="DPBB_1"/>
    <property type="match status" value="1"/>
</dbReference>
<accession>A0ABY9YYK8</accession>
<dbReference type="InterPro" id="IPR036908">
    <property type="entry name" value="RlpA-like_sf"/>
</dbReference>
<reference evidence="9 10" key="1">
    <citation type="submission" date="2023-03" db="EMBL/GenBank/DDBJ databases">
        <title>Halomonas sp. nov., isolated from Korean tranditional fermented seafood 'Jeotgal'.</title>
        <authorList>
            <person name="Kim B."/>
            <person name="Shin N.-R."/>
        </authorList>
    </citation>
    <scope>NUCLEOTIDE SEQUENCE [LARGE SCALE GENOMIC DNA]</scope>
    <source>
        <strain evidence="9 10">SG2L-4</strain>
    </source>
</reference>
<comment type="function">
    <text evidence="4">Lytic transglycosylase with a strong preference for naked glycan strands that lack stem peptides.</text>
</comment>
<feature type="domain" description="SPOR" evidence="8">
    <location>
        <begin position="252"/>
        <end position="327"/>
    </location>
</feature>
<dbReference type="EMBL" id="CP119391">
    <property type="protein sequence ID" value="WNK19138.1"/>
    <property type="molecule type" value="Genomic_DNA"/>
</dbReference>
<evidence type="ECO:0000256" key="4">
    <source>
        <dbReference type="HAMAP-Rule" id="MF_02071"/>
    </source>
</evidence>
<dbReference type="Proteomes" id="UP001301869">
    <property type="component" value="Chromosome"/>
</dbReference>
<evidence type="ECO:0000256" key="2">
    <source>
        <dbReference type="ARBA" id="ARBA00023239"/>
    </source>
</evidence>
<dbReference type="InterPro" id="IPR009009">
    <property type="entry name" value="RlpA-like_DPBB"/>
</dbReference>
<dbReference type="InterPro" id="IPR036680">
    <property type="entry name" value="SPOR-like_sf"/>
</dbReference>
<dbReference type="CDD" id="cd22268">
    <property type="entry name" value="DPBB_RlpA-like"/>
    <property type="match status" value="1"/>
</dbReference>
<dbReference type="Gene3D" id="3.30.70.1070">
    <property type="entry name" value="Sporulation related repeat"/>
    <property type="match status" value="1"/>
</dbReference>
<dbReference type="InterPro" id="IPR007730">
    <property type="entry name" value="SPOR-like_dom"/>
</dbReference>
<dbReference type="SUPFAM" id="SSF50685">
    <property type="entry name" value="Barwin-like endoglucanases"/>
    <property type="match status" value="1"/>
</dbReference>
<dbReference type="InterPro" id="IPR034718">
    <property type="entry name" value="RlpA"/>
</dbReference>
<feature type="compositionally biased region" description="Low complexity" evidence="6">
    <location>
        <begin position="216"/>
        <end position="234"/>
    </location>
</feature>
<dbReference type="PROSITE" id="PS51724">
    <property type="entry name" value="SPOR"/>
    <property type="match status" value="1"/>
</dbReference>
<evidence type="ECO:0000256" key="7">
    <source>
        <dbReference type="SAM" id="SignalP"/>
    </source>
</evidence>
<keyword evidence="10" id="KW-1185">Reference proteome</keyword>
<evidence type="ECO:0000256" key="3">
    <source>
        <dbReference type="ARBA" id="ARBA00023316"/>
    </source>
</evidence>
<dbReference type="PANTHER" id="PTHR34183">
    <property type="entry name" value="ENDOLYTIC PEPTIDOGLYCAN TRANSGLYCOSYLASE RLPA"/>
    <property type="match status" value="1"/>
</dbReference>
<dbReference type="HAMAP" id="MF_02071">
    <property type="entry name" value="RlpA"/>
    <property type="match status" value="1"/>
</dbReference>
<dbReference type="RefSeq" id="WP_311882252.1">
    <property type="nucleotide sequence ID" value="NZ_CP119391.1"/>
</dbReference>
<dbReference type="InterPro" id="IPR012997">
    <property type="entry name" value="RplA"/>
</dbReference>
<keyword evidence="3 4" id="KW-0961">Cell wall biogenesis/degradation</keyword>
<keyword evidence="2 4" id="KW-0456">Lyase</keyword>
<dbReference type="PANTHER" id="PTHR34183:SF1">
    <property type="entry name" value="ENDOLYTIC PEPTIDOGLYCAN TRANSGLYCOSYLASE RLPA"/>
    <property type="match status" value="1"/>
</dbReference>
<keyword evidence="4" id="KW-1003">Cell membrane</keyword>
<keyword evidence="4" id="KW-0472">Membrane</keyword>
<dbReference type="EC" id="4.2.2.-" evidence="4"/>
<evidence type="ECO:0000256" key="6">
    <source>
        <dbReference type="SAM" id="MobiDB-lite"/>
    </source>
</evidence>
<name>A0ABY9YYK8_9GAMM</name>
<feature type="region of interest" description="Disordered" evidence="6">
    <location>
        <begin position="216"/>
        <end position="257"/>
    </location>
</feature>
<evidence type="ECO:0000256" key="5">
    <source>
        <dbReference type="RuleBase" id="RU003495"/>
    </source>
</evidence>
<dbReference type="SUPFAM" id="SSF110997">
    <property type="entry name" value="Sporulation related repeat"/>
    <property type="match status" value="1"/>
</dbReference>
<evidence type="ECO:0000313" key="10">
    <source>
        <dbReference type="Proteomes" id="UP001301869"/>
    </source>
</evidence>
<keyword evidence="4" id="KW-0564">Palmitate</keyword>
<protein>
    <recommendedName>
        <fullName evidence="4">Endolytic peptidoglycan transglycosylase RlpA</fullName>
        <ecNumber evidence="4">4.2.2.-</ecNumber>
    </recommendedName>
</protein>
<keyword evidence="1 7" id="KW-0732">Signal</keyword>
<dbReference type="PROSITE" id="PS51257">
    <property type="entry name" value="PROKAR_LIPOPROTEIN"/>
    <property type="match status" value="1"/>
</dbReference>
<evidence type="ECO:0000256" key="1">
    <source>
        <dbReference type="ARBA" id="ARBA00022729"/>
    </source>
</evidence>
<comment type="subcellular location">
    <subcellularLocation>
        <location evidence="4">Cell membrane</location>
        <topology evidence="4">Lipid-anchor</topology>
    </subcellularLocation>
</comment>
<feature type="compositionally biased region" description="Low complexity" evidence="6">
    <location>
        <begin position="74"/>
        <end position="83"/>
    </location>
</feature>
<keyword evidence="4" id="KW-0449">Lipoprotein</keyword>
<evidence type="ECO:0000313" key="9">
    <source>
        <dbReference type="EMBL" id="WNK19138.1"/>
    </source>
</evidence>
<proteinExistence type="inferred from homology"/>
<feature type="region of interest" description="Disordered" evidence="6">
    <location>
        <begin position="71"/>
        <end position="93"/>
    </location>
</feature>
<dbReference type="NCBIfam" id="TIGR00413">
    <property type="entry name" value="rlpA"/>
    <property type="match status" value="1"/>
</dbReference>
<dbReference type="Pfam" id="PF05036">
    <property type="entry name" value="SPOR"/>
    <property type="match status" value="1"/>
</dbReference>
<organism evidence="9 10">
    <name type="scientific">Halomonas piscis</name>
    <dbReference type="NCBI Taxonomy" id="3031727"/>
    <lineage>
        <taxon>Bacteria</taxon>
        <taxon>Pseudomonadati</taxon>
        <taxon>Pseudomonadota</taxon>
        <taxon>Gammaproteobacteria</taxon>
        <taxon>Oceanospirillales</taxon>
        <taxon>Halomonadaceae</taxon>
        <taxon>Halomonas</taxon>
    </lineage>
</organism>
<comment type="similarity">
    <text evidence="4 5">Belongs to the RlpA family.</text>
</comment>
<feature type="chain" id="PRO_5047156320" description="Endolytic peptidoglycan transglycosylase RlpA" evidence="7">
    <location>
        <begin position="31"/>
        <end position="327"/>
    </location>
</feature>
<sequence>MRSCFAVWPAAVPPRLILSTAVVCALLALAGCAGQSPRPSAGAADESAAADKSVKADSGGRYAMSADAYPLDPPDVSDVPDAVPRVEPRSRAGNRSSYTVWGKKYRVLPDARGYSKTGTASWYGKKFHGYATSSGEIYDMYRMSAAHRSLPLPTFARVTREGTDKSVIVRVNDRGPFHSERVIDLSYAAASRLGITDDGTGRVRVEAIDPEQWLAQQGEAAPEAAANTSSNRPTSPRRPPARQTPADSTEPGPAGSGAYWQVAALESRPGAQKLKRRLEGELGEDVRIDPGDGIYRVQVGPVIAEGDDGALREALRRAGFPRAFIVR</sequence>